<sequence length="111" mass="12772">MTLMEESEDDYFGSFQQKTEAPEVEELILPTPYEKEIELLRKLLTEVETDKHSDFDNEVCGPHDVLEKNFSDHESFSEHDTESEEDGDSGEEVNNSEWFAQTMAYSGGKEI</sequence>
<protein>
    <submittedName>
        <fullName evidence="2">Uncharacterized protein</fullName>
    </submittedName>
</protein>
<feature type="compositionally biased region" description="Basic and acidic residues" evidence="1">
    <location>
        <begin position="64"/>
        <end position="80"/>
    </location>
</feature>
<feature type="compositionally biased region" description="Acidic residues" evidence="1">
    <location>
        <begin position="81"/>
        <end position="91"/>
    </location>
</feature>
<keyword evidence="3" id="KW-1185">Reference proteome</keyword>
<gene>
    <name evidence="2" type="ORF">AVEN_238927_1</name>
</gene>
<evidence type="ECO:0000256" key="1">
    <source>
        <dbReference type="SAM" id="MobiDB-lite"/>
    </source>
</evidence>
<evidence type="ECO:0000313" key="2">
    <source>
        <dbReference type="EMBL" id="GBN18223.1"/>
    </source>
</evidence>
<proteinExistence type="predicted"/>
<evidence type="ECO:0000313" key="3">
    <source>
        <dbReference type="Proteomes" id="UP000499080"/>
    </source>
</evidence>
<name>A0A4Y2LVX3_ARAVE</name>
<reference evidence="2 3" key="1">
    <citation type="journal article" date="2019" name="Sci. Rep.">
        <title>Orb-weaving spider Araneus ventricosus genome elucidates the spidroin gene catalogue.</title>
        <authorList>
            <person name="Kono N."/>
            <person name="Nakamura H."/>
            <person name="Ohtoshi R."/>
            <person name="Moran D.A.P."/>
            <person name="Shinohara A."/>
            <person name="Yoshida Y."/>
            <person name="Fujiwara M."/>
            <person name="Mori M."/>
            <person name="Tomita M."/>
            <person name="Arakawa K."/>
        </authorList>
    </citation>
    <scope>NUCLEOTIDE SEQUENCE [LARGE SCALE GENOMIC DNA]</scope>
</reference>
<dbReference type="Proteomes" id="UP000499080">
    <property type="component" value="Unassembled WGS sequence"/>
</dbReference>
<comment type="caution">
    <text evidence="2">The sequence shown here is derived from an EMBL/GenBank/DDBJ whole genome shotgun (WGS) entry which is preliminary data.</text>
</comment>
<accession>A0A4Y2LVX3</accession>
<dbReference type="EMBL" id="BGPR01006351">
    <property type="protein sequence ID" value="GBN18223.1"/>
    <property type="molecule type" value="Genomic_DNA"/>
</dbReference>
<organism evidence="2 3">
    <name type="scientific">Araneus ventricosus</name>
    <name type="common">Orbweaver spider</name>
    <name type="synonym">Epeira ventricosa</name>
    <dbReference type="NCBI Taxonomy" id="182803"/>
    <lineage>
        <taxon>Eukaryota</taxon>
        <taxon>Metazoa</taxon>
        <taxon>Ecdysozoa</taxon>
        <taxon>Arthropoda</taxon>
        <taxon>Chelicerata</taxon>
        <taxon>Arachnida</taxon>
        <taxon>Araneae</taxon>
        <taxon>Araneomorphae</taxon>
        <taxon>Entelegynae</taxon>
        <taxon>Araneoidea</taxon>
        <taxon>Araneidae</taxon>
        <taxon>Araneus</taxon>
    </lineage>
</organism>
<dbReference type="OrthoDB" id="6466835at2759"/>
<dbReference type="AlphaFoldDB" id="A0A4Y2LVX3"/>
<feature type="region of interest" description="Disordered" evidence="1">
    <location>
        <begin position="53"/>
        <end position="111"/>
    </location>
</feature>